<feature type="transmembrane region" description="Helical" evidence="1">
    <location>
        <begin position="371"/>
        <end position="391"/>
    </location>
</feature>
<keyword evidence="3" id="KW-1185">Reference proteome</keyword>
<evidence type="ECO:0000256" key="1">
    <source>
        <dbReference type="SAM" id="Phobius"/>
    </source>
</evidence>
<feature type="transmembrane region" description="Helical" evidence="1">
    <location>
        <begin position="18"/>
        <end position="38"/>
    </location>
</feature>
<organism evidence="2 3">
    <name type="scientific">Paragonimus westermani</name>
    <dbReference type="NCBI Taxonomy" id="34504"/>
    <lineage>
        <taxon>Eukaryota</taxon>
        <taxon>Metazoa</taxon>
        <taxon>Spiralia</taxon>
        <taxon>Lophotrochozoa</taxon>
        <taxon>Platyhelminthes</taxon>
        <taxon>Trematoda</taxon>
        <taxon>Digenea</taxon>
        <taxon>Plagiorchiida</taxon>
        <taxon>Troglotremata</taxon>
        <taxon>Troglotrematidae</taxon>
        <taxon>Paragonimus</taxon>
    </lineage>
</organism>
<feature type="transmembrane region" description="Helical" evidence="1">
    <location>
        <begin position="397"/>
        <end position="425"/>
    </location>
</feature>
<feature type="transmembrane region" description="Helical" evidence="1">
    <location>
        <begin position="432"/>
        <end position="451"/>
    </location>
</feature>
<evidence type="ECO:0000313" key="3">
    <source>
        <dbReference type="Proteomes" id="UP000699462"/>
    </source>
</evidence>
<feature type="transmembrane region" description="Helical" evidence="1">
    <location>
        <begin position="273"/>
        <end position="294"/>
    </location>
</feature>
<comment type="caution">
    <text evidence="2">The sequence shown here is derived from an EMBL/GenBank/DDBJ whole genome shotgun (WGS) entry which is preliminary data.</text>
</comment>
<dbReference type="InterPro" id="IPR036259">
    <property type="entry name" value="MFS_trans_sf"/>
</dbReference>
<feature type="transmembrane region" description="Helical" evidence="1">
    <location>
        <begin position="186"/>
        <end position="205"/>
    </location>
</feature>
<protein>
    <recommendedName>
        <fullName evidence="4">MFS transporter, LAT3 family, solute carrier family 43, member 3</fullName>
    </recommendedName>
</protein>
<dbReference type="OrthoDB" id="330047at2759"/>
<sequence length="482" mass="53642">MKLCSHLDTLYSGKTRRWVAIVAAIIEMFWFSGVHYGYNALLPALKELGVFSSSCRGNDCSGQDKMFSYAFIVSVIVQMCLIPLAGFLMDKVGLRINKLVSVSVVSIGLFMFAFTNSSTGPIIFVAMALVSYASLASLICNHQISSQFPRARGVVIALVSGAYDSSTAVFFIFAQTYPKISLQTSFIILAVGTLIFGVIIALFFLTQYSEDMTYCGKKSRDDEVEVLEVDGEITSQIEKEALSSDGETQNIDAHVTQILEKKYPNLKSCFRSWPFFLVAFWFALGLLRFSYFFSQLSKQLEIAFPGQRNIVDDLLRISSAVSMCGFLVAPISGTIMELSKRAYHKQMKLRLANRSGYPVNENEIYWTHLRAMAPATTIMATAALILSSVLFVQQQQFVFYVAFVCHMFLRSLLFSTTATMVIIAFPVRNYGIVYGVTNFIAGVMSTIQYGMLELPVVAGNAICVVVSVLMFIPPLFLFFKKK</sequence>
<dbReference type="Proteomes" id="UP000699462">
    <property type="component" value="Unassembled WGS sequence"/>
</dbReference>
<feature type="transmembrane region" description="Helical" evidence="1">
    <location>
        <begin position="121"/>
        <end position="141"/>
    </location>
</feature>
<evidence type="ECO:0008006" key="4">
    <source>
        <dbReference type="Google" id="ProtNLM"/>
    </source>
</evidence>
<dbReference type="GO" id="GO:0022857">
    <property type="term" value="F:transmembrane transporter activity"/>
    <property type="evidence" value="ECO:0007669"/>
    <property type="project" value="InterPro"/>
</dbReference>
<proteinExistence type="predicted"/>
<reference evidence="2 3" key="1">
    <citation type="submission" date="2019-07" db="EMBL/GenBank/DDBJ databases">
        <title>Annotation for the trematode Paragonimus westermani.</title>
        <authorList>
            <person name="Choi Y.-J."/>
        </authorList>
    </citation>
    <scope>NUCLEOTIDE SEQUENCE [LARGE SCALE GENOMIC DNA]</scope>
    <source>
        <strain evidence="2">180907_Pwestermani</strain>
    </source>
</reference>
<dbReference type="AlphaFoldDB" id="A0A8T0D7P7"/>
<name>A0A8T0D7P7_9TREM</name>
<keyword evidence="1" id="KW-0472">Membrane</keyword>
<feature type="transmembrane region" description="Helical" evidence="1">
    <location>
        <begin position="66"/>
        <end position="89"/>
    </location>
</feature>
<feature type="transmembrane region" description="Helical" evidence="1">
    <location>
        <begin position="457"/>
        <end position="479"/>
    </location>
</feature>
<keyword evidence="1" id="KW-1133">Transmembrane helix</keyword>
<dbReference type="SUPFAM" id="SSF103473">
    <property type="entry name" value="MFS general substrate transporter"/>
    <property type="match status" value="1"/>
</dbReference>
<dbReference type="Pfam" id="PF07690">
    <property type="entry name" value="MFS_1"/>
    <property type="match status" value="1"/>
</dbReference>
<feature type="transmembrane region" description="Helical" evidence="1">
    <location>
        <begin position="96"/>
        <end position="115"/>
    </location>
</feature>
<accession>A0A8T0D7P7</accession>
<feature type="transmembrane region" description="Helical" evidence="1">
    <location>
        <begin position="153"/>
        <end position="174"/>
    </location>
</feature>
<dbReference type="InterPro" id="IPR011701">
    <property type="entry name" value="MFS"/>
</dbReference>
<dbReference type="PANTHER" id="PTHR20765:SF1">
    <property type="entry name" value="EQUILIBRATIVE NUCLEOBASE TRANSPORTER 1"/>
    <property type="match status" value="1"/>
</dbReference>
<dbReference type="InterPro" id="IPR027197">
    <property type="entry name" value="SLC43A3"/>
</dbReference>
<dbReference type="PANTHER" id="PTHR20765">
    <property type="entry name" value="SOLUTE CARRIER FAMILY 43 MEMBER 3-RELATED"/>
    <property type="match status" value="1"/>
</dbReference>
<dbReference type="EMBL" id="JTDF01010488">
    <property type="protein sequence ID" value="KAF8563863.1"/>
    <property type="molecule type" value="Genomic_DNA"/>
</dbReference>
<keyword evidence="1" id="KW-0812">Transmembrane</keyword>
<evidence type="ECO:0000313" key="2">
    <source>
        <dbReference type="EMBL" id="KAF8563863.1"/>
    </source>
</evidence>
<gene>
    <name evidence="2" type="ORF">P879_10194</name>
</gene>
<dbReference type="Gene3D" id="1.20.1250.20">
    <property type="entry name" value="MFS general substrate transporter like domains"/>
    <property type="match status" value="1"/>
</dbReference>
<feature type="transmembrane region" description="Helical" evidence="1">
    <location>
        <begin position="314"/>
        <end position="338"/>
    </location>
</feature>